<name>A0ABQ5L0R0_9EUKA</name>
<proteinExistence type="predicted"/>
<comment type="caution">
    <text evidence="1">The sequence shown here is derived from an EMBL/GenBank/DDBJ whole genome shotgun (WGS) entry which is preliminary data.</text>
</comment>
<protein>
    <submittedName>
        <fullName evidence="1">Cell envelope integrity protein TolA</fullName>
    </submittedName>
</protein>
<feature type="non-terminal residue" evidence="1">
    <location>
        <position position="1"/>
    </location>
</feature>
<sequence length="88" mass="9629">HPDECLFPERLASVIADGLPTFFGFRGVSGDWKRVVPGMLTGFQSAPHQVIMIDETPSIVEGMGTDQDWIDCLSGDFVNSISAWLDSN</sequence>
<evidence type="ECO:0000313" key="1">
    <source>
        <dbReference type="EMBL" id="GKT37941.1"/>
    </source>
</evidence>
<evidence type="ECO:0000313" key="2">
    <source>
        <dbReference type="Proteomes" id="UP001057375"/>
    </source>
</evidence>
<dbReference type="EMBL" id="BQXS01005506">
    <property type="protein sequence ID" value="GKT37941.1"/>
    <property type="molecule type" value="Genomic_DNA"/>
</dbReference>
<keyword evidence="2" id="KW-1185">Reference proteome</keyword>
<organism evidence="1 2">
    <name type="scientific">Aduncisulcus paluster</name>
    <dbReference type="NCBI Taxonomy" id="2918883"/>
    <lineage>
        <taxon>Eukaryota</taxon>
        <taxon>Metamonada</taxon>
        <taxon>Carpediemonas-like organisms</taxon>
        <taxon>Aduncisulcus</taxon>
    </lineage>
</organism>
<reference evidence="1" key="1">
    <citation type="submission" date="2022-03" db="EMBL/GenBank/DDBJ databases">
        <title>Draft genome sequence of Aduncisulcus paluster, a free-living microaerophilic Fornicata.</title>
        <authorList>
            <person name="Yuyama I."/>
            <person name="Kume K."/>
            <person name="Tamura T."/>
            <person name="Inagaki Y."/>
            <person name="Hashimoto T."/>
        </authorList>
    </citation>
    <scope>NUCLEOTIDE SEQUENCE</scope>
    <source>
        <strain evidence="1">NY0171</strain>
    </source>
</reference>
<accession>A0ABQ5L0R0</accession>
<dbReference type="Proteomes" id="UP001057375">
    <property type="component" value="Unassembled WGS sequence"/>
</dbReference>
<gene>
    <name evidence="1" type="ORF">ADUPG1_003879</name>
</gene>